<dbReference type="OrthoDB" id="9798046at2"/>
<dbReference type="AlphaFoldDB" id="A0A0R0A5T5"/>
<organism evidence="3 4">
    <name type="scientific">Stenotrophomonas panacihumi</name>
    <dbReference type="NCBI Taxonomy" id="676599"/>
    <lineage>
        <taxon>Bacteria</taxon>
        <taxon>Pseudomonadati</taxon>
        <taxon>Pseudomonadota</taxon>
        <taxon>Gammaproteobacteria</taxon>
        <taxon>Lysobacterales</taxon>
        <taxon>Lysobacteraceae</taxon>
        <taxon>Stenotrophomonas</taxon>
    </lineage>
</organism>
<evidence type="ECO:0000313" key="4">
    <source>
        <dbReference type="Proteomes" id="UP000051802"/>
    </source>
</evidence>
<sequence length="285" mass="31314">MSQASRRIDTRKEPRIDRLQPWIAALVSALLHLLMLLVLLYSSKPVISTPQGASGGSRMKVDFLGEPRETHPGPPSPPPPAAPVRKRKATSQVRTTLVVTSPDPVPPEDLPEPEPQREVPQPPQPSAADDDWSRLTRRPAASPPTPRRTQTWTGHPPGWAPQDTALDNQGMDAGPGYTRGQGNDAGGQPSMEVGGYQVYYDTRSETLLRTWKDQGMKELAIPLPGTSYRMVCELDIAIRRGSGKCRLLDPSSPELQAIGDGREVINMIQVYKQGEIVWRGPGPYR</sequence>
<evidence type="ECO:0000256" key="2">
    <source>
        <dbReference type="SAM" id="Phobius"/>
    </source>
</evidence>
<evidence type="ECO:0000313" key="3">
    <source>
        <dbReference type="EMBL" id="KRG37890.1"/>
    </source>
</evidence>
<feature type="transmembrane region" description="Helical" evidence="2">
    <location>
        <begin position="21"/>
        <end position="41"/>
    </location>
</feature>
<comment type="caution">
    <text evidence="3">The sequence shown here is derived from an EMBL/GenBank/DDBJ whole genome shotgun (WGS) entry which is preliminary data.</text>
</comment>
<dbReference type="STRING" id="676599.ARC20_15880"/>
<protein>
    <submittedName>
        <fullName evidence="3">Plasmid stabilization protein ParE</fullName>
    </submittedName>
</protein>
<feature type="region of interest" description="Disordered" evidence="1">
    <location>
        <begin position="47"/>
        <end position="189"/>
    </location>
</feature>
<name>A0A0R0A5T5_9GAMM</name>
<gene>
    <name evidence="3" type="ORF">ARC20_15880</name>
</gene>
<keyword evidence="4" id="KW-1185">Reference proteome</keyword>
<reference evidence="3 4" key="1">
    <citation type="submission" date="2015-10" db="EMBL/GenBank/DDBJ databases">
        <title>Genome sequencing and analysis of members of genus Stenotrophomonas.</title>
        <authorList>
            <person name="Patil P.P."/>
            <person name="Midha S."/>
            <person name="Patil P.B."/>
        </authorList>
    </citation>
    <scope>NUCLEOTIDE SEQUENCE [LARGE SCALE GENOMIC DNA]</scope>
    <source>
        <strain evidence="3 4">JCM 16536</strain>
    </source>
</reference>
<dbReference type="EMBL" id="LLXU01000128">
    <property type="protein sequence ID" value="KRG37890.1"/>
    <property type="molecule type" value="Genomic_DNA"/>
</dbReference>
<evidence type="ECO:0000256" key="1">
    <source>
        <dbReference type="SAM" id="MobiDB-lite"/>
    </source>
</evidence>
<feature type="compositionally biased region" description="Pro residues" evidence="1">
    <location>
        <begin position="72"/>
        <end position="82"/>
    </location>
</feature>
<dbReference type="Proteomes" id="UP000051802">
    <property type="component" value="Unassembled WGS sequence"/>
</dbReference>
<accession>A0A0R0A5T5</accession>
<proteinExistence type="predicted"/>
<dbReference type="RefSeq" id="WP_057649056.1">
    <property type="nucleotide sequence ID" value="NZ_LLXU01000128.1"/>
</dbReference>
<keyword evidence="2" id="KW-0472">Membrane</keyword>
<feature type="compositionally biased region" description="Basic and acidic residues" evidence="1">
    <location>
        <begin position="59"/>
        <end position="71"/>
    </location>
</feature>
<keyword evidence="2" id="KW-1133">Transmembrane helix</keyword>
<keyword evidence="2" id="KW-0812">Transmembrane</keyword>
<feature type="compositionally biased region" description="Polar residues" evidence="1">
    <location>
        <begin position="90"/>
        <end position="99"/>
    </location>
</feature>